<comment type="catalytic activity">
    <reaction evidence="1 16">
        <text>(R)-pantothenate + ATP = (R)-4'-phosphopantothenate + ADP + H(+)</text>
        <dbReference type="Rhea" id="RHEA:16373"/>
        <dbReference type="ChEBI" id="CHEBI:10986"/>
        <dbReference type="ChEBI" id="CHEBI:15378"/>
        <dbReference type="ChEBI" id="CHEBI:29032"/>
        <dbReference type="ChEBI" id="CHEBI:30616"/>
        <dbReference type="ChEBI" id="CHEBI:456216"/>
        <dbReference type="EC" id="2.7.1.33"/>
    </reaction>
</comment>
<dbReference type="GO" id="GO:0005524">
    <property type="term" value="F:ATP binding"/>
    <property type="evidence" value="ECO:0007669"/>
    <property type="project" value="UniProtKB-UniRule"/>
</dbReference>
<feature type="active site" description="Proton acceptor" evidence="16">
    <location>
        <position position="117"/>
    </location>
</feature>
<feature type="binding site" evidence="16">
    <location>
        <position position="193"/>
    </location>
    <ligand>
        <name>substrate</name>
    </ligand>
</feature>
<organism evidence="17 18">
    <name type="scientific">Crinalium epipsammum PCC 9333</name>
    <dbReference type="NCBI Taxonomy" id="1173022"/>
    <lineage>
        <taxon>Bacteria</taxon>
        <taxon>Bacillati</taxon>
        <taxon>Cyanobacteriota</taxon>
        <taxon>Cyanophyceae</taxon>
        <taxon>Gomontiellales</taxon>
        <taxon>Gomontiellaceae</taxon>
        <taxon>Crinalium</taxon>
    </lineage>
</organism>
<comment type="cofactor">
    <cofactor evidence="16">
        <name>NH4(+)</name>
        <dbReference type="ChEBI" id="CHEBI:28938"/>
    </cofactor>
    <cofactor evidence="16">
        <name>K(+)</name>
        <dbReference type="ChEBI" id="CHEBI:29103"/>
    </cofactor>
    <text evidence="16">A monovalent cation. Ammonium or potassium.</text>
</comment>
<keyword evidence="12 16" id="KW-0630">Potassium</keyword>
<dbReference type="NCBIfam" id="NF009871">
    <property type="entry name" value="PRK13331.1"/>
    <property type="match status" value="1"/>
</dbReference>
<evidence type="ECO:0000256" key="16">
    <source>
        <dbReference type="HAMAP-Rule" id="MF_01274"/>
    </source>
</evidence>
<evidence type="ECO:0000256" key="14">
    <source>
        <dbReference type="ARBA" id="ARBA00038036"/>
    </source>
</evidence>
<evidence type="ECO:0000256" key="3">
    <source>
        <dbReference type="ARBA" id="ARBA00004496"/>
    </source>
</evidence>
<name>K9VXM8_9CYAN</name>
<dbReference type="HAMAP" id="MF_01274">
    <property type="entry name" value="Pantothen_kinase_3"/>
    <property type="match status" value="1"/>
</dbReference>
<evidence type="ECO:0000256" key="7">
    <source>
        <dbReference type="ARBA" id="ARBA00022490"/>
    </source>
</evidence>
<feature type="binding site" evidence="16">
    <location>
        <begin position="13"/>
        <end position="20"/>
    </location>
    <ligand>
        <name>ATP</name>
        <dbReference type="ChEBI" id="CHEBI:30616"/>
    </ligand>
</feature>
<keyword evidence="7 16" id="KW-0963">Cytoplasm</keyword>
<dbReference type="Gene3D" id="3.30.420.40">
    <property type="match status" value="1"/>
</dbReference>
<proteinExistence type="inferred from homology"/>
<dbReference type="eggNOG" id="COG1521">
    <property type="taxonomic scope" value="Bacteria"/>
</dbReference>
<dbReference type="PANTHER" id="PTHR34265:SF1">
    <property type="entry name" value="TYPE III PANTOTHENATE KINASE"/>
    <property type="match status" value="1"/>
</dbReference>
<dbReference type="PATRIC" id="fig|1173022.3.peg.2148"/>
<dbReference type="PANTHER" id="PTHR34265">
    <property type="entry name" value="TYPE III PANTOTHENATE KINASE"/>
    <property type="match status" value="1"/>
</dbReference>
<keyword evidence="10 16" id="KW-0418">Kinase</keyword>
<evidence type="ECO:0000256" key="1">
    <source>
        <dbReference type="ARBA" id="ARBA00001206"/>
    </source>
</evidence>
<dbReference type="UniPathway" id="UPA00241">
    <property type="reaction ID" value="UER00352"/>
</dbReference>
<dbReference type="InterPro" id="IPR043129">
    <property type="entry name" value="ATPase_NBD"/>
</dbReference>
<evidence type="ECO:0000256" key="15">
    <source>
        <dbReference type="ARBA" id="ARBA00040883"/>
    </source>
</evidence>
<keyword evidence="9 16" id="KW-0547">Nucleotide-binding</keyword>
<evidence type="ECO:0000313" key="18">
    <source>
        <dbReference type="Proteomes" id="UP000010472"/>
    </source>
</evidence>
<dbReference type="GO" id="GO:0005737">
    <property type="term" value="C:cytoplasm"/>
    <property type="evidence" value="ECO:0007669"/>
    <property type="project" value="UniProtKB-SubCell"/>
</dbReference>
<keyword evidence="8 16" id="KW-0808">Transferase</keyword>
<evidence type="ECO:0000256" key="9">
    <source>
        <dbReference type="ARBA" id="ARBA00022741"/>
    </source>
</evidence>
<dbReference type="KEGG" id="cep:Cri9333_1989"/>
<evidence type="ECO:0000256" key="8">
    <source>
        <dbReference type="ARBA" id="ARBA00022679"/>
    </source>
</evidence>
<evidence type="ECO:0000256" key="11">
    <source>
        <dbReference type="ARBA" id="ARBA00022840"/>
    </source>
</evidence>
<evidence type="ECO:0000256" key="6">
    <source>
        <dbReference type="ARBA" id="ARBA00012102"/>
    </source>
</evidence>
<gene>
    <name evidence="16" type="primary">coaX</name>
    <name evidence="17" type="ORF">Cri9333_1989</name>
</gene>
<dbReference type="GO" id="GO:0046872">
    <property type="term" value="F:metal ion binding"/>
    <property type="evidence" value="ECO:0007669"/>
    <property type="project" value="UniProtKB-KW"/>
</dbReference>
<dbReference type="STRING" id="1173022.Cri9333_1989"/>
<evidence type="ECO:0000313" key="17">
    <source>
        <dbReference type="EMBL" id="AFZ12868.1"/>
    </source>
</evidence>
<dbReference type="SUPFAM" id="SSF53067">
    <property type="entry name" value="Actin-like ATPase domain"/>
    <property type="match status" value="1"/>
</dbReference>
<evidence type="ECO:0000256" key="2">
    <source>
        <dbReference type="ARBA" id="ARBA00001958"/>
    </source>
</evidence>
<dbReference type="GO" id="GO:0015937">
    <property type="term" value="P:coenzyme A biosynthetic process"/>
    <property type="evidence" value="ECO:0007669"/>
    <property type="project" value="UniProtKB-UniRule"/>
</dbReference>
<accession>K9VXM8</accession>
<comment type="similarity">
    <text evidence="14 16">Belongs to the type III pantothenate kinase family.</text>
</comment>
<dbReference type="NCBIfam" id="TIGR00671">
    <property type="entry name" value="baf"/>
    <property type="match status" value="1"/>
</dbReference>
<evidence type="ECO:0000256" key="12">
    <source>
        <dbReference type="ARBA" id="ARBA00022958"/>
    </source>
</evidence>
<feature type="binding site" evidence="16">
    <location>
        <position position="140"/>
    </location>
    <ligand>
        <name>ATP</name>
        <dbReference type="ChEBI" id="CHEBI:30616"/>
    </ligand>
</feature>
<feature type="binding site" evidence="16">
    <location>
        <position position="137"/>
    </location>
    <ligand>
        <name>K(+)</name>
        <dbReference type="ChEBI" id="CHEBI:29103"/>
    </ligand>
</feature>
<dbReference type="GO" id="GO:0004594">
    <property type="term" value="F:pantothenate kinase activity"/>
    <property type="evidence" value="ECO:0007669"/>
    <property type="project" value="UniProtKB-UniRule"/>
</dbReference>
<dbReference type="HOGENOM" id="CLU_066627_2_1_3"/>
<evidence type="ECO:0000256" key="4">
    <source>
        <dbReference type="ARBA" id="ARBA00005225"/>
    </source>
</evidence>
<evidence type="ECO:0000256" key="5">
    <source>
        <dbReference type="ARBA" id="ARBA00011738"/>
    </source>
</evidence>
<evidence type="ECO:0000256" key="10">
    <source>
        <dbReference type="ARBA" id="ARBA00022777"/>
    </source>
</evidence>
<comment type="pathway">
    <text evidence="4 16">Cofactor biosynthesis; coenzyme A biosynthesis; CoA from (R)-pantothenate: step 1/5.</text>
</comment>
<dbReference type="AlphaFoldDB" id="K9VXM8"/>
<sequence>MIIVNCDNCLGLMIGNSRLHWALFTGATLEAAWDTDHLPALVVEQLIQSWQAGEWKTELFPDTQINAIQIPNSTPIPLYVASVVPVQTQLWQTYPYINVITLDQLPLHGLYPTLGIDRALAVLGAGENLGFPVLVIDGGTALTFTGVDAQKRLVGGAILPGLRLQIQSLTDRTAALPKIELYSEMPPRWALNTVEAIQSGVSYTVLAGVKDFIESWWQEFPESKIAITGGDRTLLLVYLQAKFPNIAAKVIADPHLIFWGMQSLTINN</sequence>
<comment type="subcellular location">
    <subcellularLocation>
        <location evidence="3 16">Cytoplasm</location>
    </subcellularLocation>
</comment>
<dbReference type="EC" id="2.7.1.33" evidence="6 16"/>
<comment type="subunit">
    <text evidence="5 16">Homodimer.</text>
</comment>
<reference evidence="17 18" key="1">
    <citation type="submission" date="2012-06" db="EMBL/GenBank/DDBJ databases">
        <title>Finished chromosome of genome of Crinalium epipsammum PCC 9333.</title>
        <authorList>
            <consortium name="US DOE Joint Genome Institute"/>
            <person name="Gugger M."/>
            <person name="Coursin T."/>
            <person name="Rippka R."/>
            <person name="Tandeau De Marsac N."/>
            <person name="Huntemann M."/>
            <person name="Wei C.-L."/>
            <person name="Han J."/>
            <person name="Detter J.C."/>
            <person name="Han C."/>
            <person name="Tapia R."/>
            <person name="Davenport K."/>
            <person name="Daligault H."/>
            <person name="Erkkila T."/>
            <person name="Gu W."/>
            <person name="Munk A.C.C."/>
            <person name="Teshima H."/>
            <person name="Xu Y."/>
            <person name="Chain P."/>
            <person name="Chen A."/>
            <person name="Krypides N."/>
            <person name="Mavromatis K."/>
            <person name="Markowitz V."/>
            <person name="Szeto E."/>
            <person name="Ivanova N."/>
            <person name="Mikhailova N."/>
            <person name="Ovchinnikova G."/>
            <person name="Pagani I."/>
            <person name="Pati A."/>
            <person name="Goodwin L."/>
            <person name="Peters L."/>
            <person name="Pitluck S."/>
            <person name="Woyke T."/>
            <person name="Kerfeld C."/>
        </authorList>
    </citation>
    <scope>NUCLEOTIDE SEQUENCE [LARGE SCALE GENOMIC DNA]</scope>
    <source>
        <strain evidence="17 18">PCC 9333</strain>
    </source>
</reference>
<comment type="function">
    <text evidence="16">Catalyzes the phosphorylation of pantothenate (Pan), the first step in CoA biosynthesis.</text>
</comment>
<dbReference type="CDD" id="cd24015">
    <property type="entry name" value="ASKHA_NBD_PanK-III"/>
    <property type="match status" value="1"/>
</dbReference>
<comment type="cofactor">
    <cofactor evidence="2">
        <name>K(+)</name>
        <dbReference type="ChEBI" id="CHEBI:29103"/>
    </cofactor>
</comment>
<dbReference type="Proteomes" id="UP000010472">
    <property type="component" value="Chromosome"/>
</dbReference>
<dbReference type="EMBL" id="CP003620">
    <property type="protein sequence ID" value="AFZ12868.1"/>
    <property type="molecule type" value="Genomic_DNA"/>
</dbReference>
<keyword evidence="11 16" id="KW-0067">ATP-binding</keyword>
<evidence type="ECO:0000256" key="13">
    <source>
        <dbReference type="ARBA" id="ARBA00022993"/>
    </source>
</evidence>
<protein>
    <recommendedName>
        <fullName evidence="15 16">Type III pantothenate kinase</fullName>
        <ecNumber evidence="6 16">2.7.1.33</ecNumber>
    </recommendedName>
    <alternativeName>
        <fullName evidence="16">PanK-III</fullName>
    </alternativeName>
    <alternativeName>
        <fullName evidence="16">Pantothenic acid kinase</fullName>
    </alternativeName>
</protein>
<feature type="binding site" evidence="16">
    <location>
        <begin position="115"/>
        <end position="118"/>
    </location>
    <ligand>
        <name>substrate</name>
    </ligand>
</feature>
<feature type="binding site" evidence="16">
    <location>
        <position position="111"/>
    </location>
    <ligand>
        <name>substrate</name>
    </ligand>
</feature>
<keyword evidence="16" id="KW-0479">Metal-binding</keyword>
<dbReference type="InterPro" id="IPR004619">
    <property type="entry name" value="Type_III_PanK"/>
</dbReference>
<dbReference type="Pfam" id="PF03309">
    <property type="entry name" value="Pan_kinase"/>
    <property type="match status" value="1"/>
</dbReference>
<keyword evidence="18" id="KW-1185">Reference proteome</keyword>
<keyword evidence="13 16" id="KW-0173">Coenzyme A biosynthesis</keyword>